<dbReference type="Proteomes" id="UP001159042">
    <property type="component" value="Unassembled WGS sequence"/>
</dbReference>
<evidence type="ECO:0000313" key="2">
    <source>
        <dbReference type="EMBL" id="KAJ8912006.1"/>
    </source>
</evidence>
<evidence type="ECO:0000259" key="1">
    <source>
        <dbReference type="PROSITE" id="PS51029"/>
    </source>
</evidence>
<keyword evidence="3" id="KW-1185">Reference proteome</keyword>
<accession>A0AAV8VD79</accession>
<proteinExistence type="predicted"/>
<feature type="domain" description="MADF" evidence="1">
    <location>
        <begin position="10"/>
        <end position="95"/>
    </location>
</feature>
<dbReference type="Pfam" id="PF10545">
    <property type="entry name" value="MADF_DNA_bdg"/>
    <property type="match status" value="1"/>
</dbReference>
<sequence length="193" mass="22909">MEWTNELIYEFINLYENEPALWNTKSLSHKNRNEQHDSWNRIKEKLKDSIGDITIKELKKKRDNLMSTYRKLRSKINSTHINREQLIGFAKTASDIDAPWEEFRLKPVPMCVKFCKCKSFYKLKRMLLPCSLLAISSSQRLIPKFYDKFQTFRVDADFLGIMRRGTVMLEKYVSSTREGNIIQEVVFNLTKNI</sequence>
<dbReference type="PANTHER" id="PTHR21505:SF12">
    <property type="entry name" value="MADF DOMAIN-CONTAINING PROTEIN-RELATED"/>
    <property type="match status" value="1"/>
</dbReference>
<reference evidence="2 3" key="1">
    <citation type="journal article" date="2023" name="Insect Mol. Biol.">
        <title>Genome sequencing provides insights into the evolution of gene families encoding plant cell wall-degrading enzymes in longhorned beetles.</title>
        <authorList>
            <person name="Shin N.R."/>
            <person name="Okamura Y."/>
            <person name="Kirsch R."/>
            <person name="Pauchet Y."/>
        </authorList>
    </citation>
    <scope>NUCLEOTIDE SEQUENCE [LARGE SCALE GENOMIC DNA]</scope>
    <source>
        <strain evidence="2">EAD_L_NR</strain>
    </source>
</reference>
<name>A0AAV8VD79_9CUCU</name>
<comment type="caution">
    <text evidence="2">The sequence shown here is derived from an EMBL/GenBank/DDBJ whole genome shotgun (WGS) entry which is preliminary data.</text>
</comment>
<evidence type="ECO:0000313" key="3">
    <source>
        <dbReference type="Proteomes" id="UP001159042"/>
    </source>
</evidence>
<dbReference type="InterPro" id="IPR006578">
    <property type="entry name" value="MADF-dom"/>
</dbReference>
<gene>
    <name evidence="2" type="ORF">NQ315_003543</name>
</gene>
<dbReference type="PROSITE" id="PS51029">
    <property type="entry name" value="MADF"/>
    <property type="match status" value="1"/>
</dbReference>
<organism evidence="2 3">
    <name type="scientific">Exocentrus adspersus</name>
    <dbReference type="NCBI Taxonomy" id="1586481"/>
    <lineage>
        <taxon>Eukaryota</taxon>
        <taxon>Metazoa</taxon>
        <taxon>Ecdysozoa</taxon>
        <taxon>Arthropoda</taxon>
        <taxon>Hexapoda</taxon>
        <taxon>Insecta</taxon>
        <taxon>Pterygota</taxon>
        <taxon>Neoptera</taxon>
        <taxon>Endopterygota</taxon>
        <taxon>Coleoptera</taxon>
        <taxon>Polyphaga</taxon>
        <taxon>Cucujiformia</taxon>
        <taxon>Chrysomeloidea</taxon>
        <taxon>Cerambycidae</taxon>
        <taxon>Lamiinae</taxon>
        <taxon>Acanthocinini</taxon>
        <taxon>Exocentrus</taxon>
    </lineage>
</organism>
<dbReference type="AlphaFoldDB" id="A0AAV8VD79"/>
<dbReference type="PANTHER" id="PTHR21505">
    <property type="entry name" value="MADF DOMAIN-CONTAINING PROTEIN-RELATED"/>
    <property type="match status" value="1"/>
</dbReference>
<dbReference type="EMBL" id="JANEYG010000151">
    <property type="protein sequence ID" value="KAJ8912006.1"/>
    <property type="molecule type" value="Genomic_DNA"/>
</dbReference>
<protein>
    <recommendedName>
        <fullName evidence="1">MADF domain-containing protein</fullName>
    </recommendedName>
</protein>